<dbReference type="Proteomes" id="UP000275199">
    <property type="component" value="Unassembled WGS sequence"/>
</dbReference>
<dbReference type="CDD" id="cd04784">
    <property type="entry name" value="HTH_CadR-PbrR"/>
    <property type="match status" value="1"/>
</dbReference>
<dbReference type="PRINTS" id="PR00040">
    <property type="entry name" value="HTHMERR"/>
</dbReference>
<dbReference type="RefSeq" id="WP_123888777.1">
    <property type="nucleotide sequence ID" value="NZ_RKKU01000005.1"/>
</dbReference>
<dbReference type="InterPro" id="IPR000551">
    <property type="entry name" value="MerR-type_HTH_dom"/>
</dbReference>
<dbReference type="SMART" id="SM00422">
    <property type="entry name" value="HTH_MERR"/>
    <property type="match status" value="1"/>
</dbReference>
<dbReference type="PANTHER" id="PTHR30204">
    <property type="entry name" value="REDOX-CYCLING DRUG-SENSING TRANSCRIPTIONAL ACTIVATOR SOXR"/>
    <property type="match status" value="1"/>
</dbReference>
<gene>
    <name evidence="3" type="primary">cadR</name>
    <name evidence="3" type="ORF">EF096_06305</name>
</gene>
<dbReference type="PROSITE" id="PS50937">
    <property type="entry name" value="HTH_MERR_2"/>
    <property type="match status" value="1"/>
</dbReference>
<evidence type="ECO:0000259" key="2">
    <source>
        <dbReference type="PROSITE" id="PS50937"/>
    </source>
</evidence>
<dbReference type="InterPro" id="IPR009061">
    <property type="entry name" value="DNA-bd_dom_put_sf"/>
</dbReference>
<organism evidence="3 4">
    <name type="scientific">Pseudomonas neustonica</name>
    <dbReference type="NCBI Taxonomy" id="2487346"/>
    <lineage>
        <taxon>Bacteria</taxon>
        <taxon>Pseudomonadati</taxon>
        <taxon>Pseudomonadota</taxon>
        <taxon>Gammaproteobacteria</taxon>
        <taxon>Pseudomonadales</taxon>
        <taxon>Pseudomonadaceae</taxon>
        <taxon>Pseudomonas</taxon>
    </lineage>
</organism>
<dbReference type="NCBIfam" id="TIGR02047">
    <property type="entry name" value="CadR-PbrR"/>
    <property type="match status" value="1"/>
</dbReference>
<keyword evidence="1" id="KW-0238">DNA-binding</keyword>
<accession>A0ABX9XJW3</accession>
<dbReference type="InterPro" id="IPR011791">
    <property type="entry name" value="CadR-PbrR"/>
</dbReference>
<sequence>MKIGKLADLTGTAVETIRYYEREGLLPEAARSEGNYRQYQDHHLEQLVFIRNCRALDMTLNEIRELLRLREQPEASCGDVNGLIDEHIGHVSDRLLSLSQLREQLIELRHRCHSASDVDHCGIIQQLETSGAVECGDADSHVGRSHGH</sequence>
<dbReference type="Pfam" id="PF13411">
    <property type="entry name" value="MerR_1"/>
    <property type="match status" value="1"/>
</dbReference>
<name>A0ABX9XJW3_9PSED</name>
<dbReference type="SUPFAM" id="SSF46955">
    <property type="entry name" value="Putative DNA-binding domain"/>
    <property type="match status" value="1"/>
</dbReference>
<feature type="domain" description="HTH merR-type" evidence="2">
    <location>
        <begin position="1"/>
        <end position="69"/>
    </location>
</feature>
<evidence type="ECO:0000256" key="1">
    <source>
        <dbReference type="ARBA" id="ARBA00023125"/>
    </source>
</evidence>
<reference evidence="3 4" key="1">
    <citation type="submission" date="2018-11" db="EMBL/GenBank/DDBJ databases">
        <authorList>
            <person name="Jang G.I."/>
            <person name="Hwang C.Y."/>
        </authorList>
    </citation>
    <scope>NUCLEOTIDE SEQUENCE [LARGE SCALE GENOMIC DNA]</scope>
    <source>
        <strain evidence="3 4">SSM26</strain>
    </source>
</reference>
<keyword evidence="4" id="KW-1185">Reference proteome</keyword>
<evidence type="ECO:0000313" key="4">
    <source>
        <dbReference type="Proteomes" id="UP000275199"/>
    </source>
</evidence>
<comment type="caution">
    <text evidence="3">The sequence shown here is derived from an EMBL/GenBank/DDBJ whole genome shotgun (WGS) entry which is preliminary data.</text>
</comment>
<evidence type="ECO:0000313" key="3">
    <source>
        <dbReference type="EMBL" id="ROZ86347.1"/>
    </source>
</evidence>
<dbReference type="Gene3D" id="1.10.1660.10">
    <property type="match status" value="1"/>
</dbReference>
<proteinExistence type="predicted"/>
<dbReference type="EMBL" id="RKKU01000005">
    <property type="protein sequence ID" value="ROZ86347.1"/>
    <property type="molecule type" value="Genomic_DNA"/>
</dbReference>
<dbReference type="PANTHER" id="PTHR30204:SF92">
    <property type="entry name" value="HTH-TYPE TRANSCRIPTIONAL REGULATOR ZNTR"/>
    <property type="match status" value="1"/>
</dbReference>
<protein>
    <submittedName>
        <fullName evidence="3">Cd(II)/Pb(II)-responsive transcriptional regulator</fullName>
    </submittedName>
</protein>
<dbReference type="InterPro" id="IPR047057">
    <property type="entry name" value="MerR_fam"/>
</dbReference>